<dbReference type="AlphaFoldDB" id="A0A645FXX7"/>
<dbReference type="EMBL" id="VSSQ01063749">
    <property type="protein sequence ID" value="MPN16753.1"/>
    <property type="molecule type" value="Genomic_DNA"/>
</dbReference>
<comment type="caution">
    <text evidence="2">The sequence shown here is derived from an EMBL/GenBank/DDBJ whole genome shotgun (WGS) entry which is preliminary data.</text>
</comment>
<proteinExistence type="predicted"/>
<reference evidence="2" key="1">
    <citation type="submission" date="2019-08" db="EMBL/GenBank/DDBJ databases">
        <authorList>
            <person name="Kucharzyk K."/>
            <person name="Murdoch R.W."/>
            <person name="Higgins S."/>
            <person name="Loffler F."/>
        </authorList>
    </citation>
    <scope>NUCLEOTIDE SEQUENCE</scope>
</reference>
<evidence type="ECO:0000313" key="2">
    <source>
        <dbReference type="EMBL" id="MPN16753.1"/>
    </source>
</evidence>
<dbReference type="InterPro" id="IPR003672">
    <property type="entry name" value="CobN/Mg_chltase"/>
</dbReference>
<accession>A0A645FXX7</accession>
<name>A0A645FXX7_9ZZZZ</name>
<sequence>MKQYYGSTKHAGNTNISSMSEEIINTIDKTLLNPIWRDNIKKQNYIGASEIMKKIQNIFEWQCTCESIDNKHLDLLVDTYVNDEIMRAWLKRHNVYAIEEISRRFLELHQREKWNPDEDVLKKLKKSYLNLEGDMEGISDNLKGDIQGGNVEIVTYKNIENWKKKLSDFDDIF</sequence>
<organism evidence="2">
    <name type="scientific">bioreactor metagenome</name>
    <dbReference type="NCBI Taxonomy" id="1076179"/>
    <lineage>
        <taxon>unclassified sequences</taxon>
        <taxon>metagenomes</taxon>
        <taxon>ecological metagenomes</taxon>
    </lineage>
</organism>
<protein>
    <recommendedName>
        <fullName evidence="1">CobN/magnesium chelatase domain-containing protein</fullName>
    </recommendedName>
</protein>
<evidence type="ECO:0000259" key="1">
    <source>
        <dbReference type="Pfam" id="PF02514"/>
    </source>
</evidence>
<dbReference type="Pfam" id="PF02514">
    <property type="entry name" value="CobN-Mg_chel"/>
    <property type="match status" value="1"/>
</dbReference>
<feature type="domain" description="CobN/magnesium chelatase" evidence="1">
    <location>
        <begin position="2"/>
        <end position="120"/>
    </location>
</feature>
<dbReference type="PANTHER" id="PTHR44119:SF4">
    <property type="entry name" value="AEROBIC COBALTOCHELATASE SUBUNIT COBN"/>
    <property type="match status" value="1"/>
</dbReference>
<dbReference type="PANTHER" id="PTHR44119">
    <property type="entry name" value="MAGNESIUM-CHELATASE SUBUNIT CHLH, CHLOROPLASTIC"/>
    <property type="match status" value="1"/>
</dbReference>
<gene>
    <name evidence="2" type="ORF">SDC9_164098</name>
</gene>